<feature type="compositionally biased region" description="Basic and acidic residues" evidence="1">
    <location>
        <begin position="157"/>
        <end position="167"/>
    </location>
</feature>
<feature type="region of interest" description="Disordered" evidence="1">
    <location>
        <begin position="1"/>
        <end position="182"/>
    </location>
</feature>
<protein>
    <submittedName>
        <fullName evidence="2">Mucin-associated surface protein (MASP), putative</fullName>
    </submittedName>
</protein>
<feature type="compositionally biased region" description="Polar residues" evidence="1">
    <location>
        <begin position="75"/>
        <end position="87"/>
    </location>
</feature>
<gene>
    <name evidence="2" type="ORF">MOQ_007800</name>
</gene>
<dbReference type="AlphaFoldDB" id="K2MMU0"/>
<evidence type="ECO:0000313" key="2">
    <source>
        <dbReference type="EMBL" id="EKF28450.1"/>
    </source>
</evidence>
<dbReference type="OrthoDB" id="254871at2759"/>
<feature type="compositionally biased region" description="Basic and acidic residues" evidence="1">
    <location>
        <begin position="89"/>
        <end position="108"/>
    </location>
</feature>
<sequence length="234" mass="24490">MEQRAAVTGVPSSDTQSTTLQPVPQERPPTELIIVPAGQQRTADPHTRQKEERDFKKLPPPANSAGGVPTPKDLQISTGEMHQTSPSEAGKELVGQERPSEADTRDQNGKGTDTSDLVKDAVASGSEETTVLSISTSGGADVMSEASEDADNAQRPNYKETHKDPEPHNTNPASTASEAPPQTAITLTTAQTNNTAMSRDSDSSTAVSHTTSPLLLFLLRLVVCAAAAAVAALA</sequence>
<proteinExistence type="predicted"/>
<name>K2MMU0_TRYCR</name>
<evidence type="ECO:0000313" key="3">
    <source>
        <dbReference type="Proteomes" id="UP000007350"/>
    </source>
</evidence>
<comment type="caution">
    <text evidence="2">The sequence shown here is derived from an EMBL/GenBank/DDBJ whole genome shotgun (WGS) entry which is preliminary data.</text>
</comment>
<evidence type="ECO:0000256" key="1">
    <source>
        <dbReference type="SAM" id="MobiDB-lite"/>
    </source>
</evidence>
<keyword evidence="3" id="KW-1185">Reference proteome</keyword>
<organism evidence="2 3">
    <name type="scientific">Trypanosoma cruzi marinkellei</name>
    <dbReference type="NCBI Taxonomy" id="85056"/>
    <lineage>
        <taxon>Eukaryota</taxon>
        <taxon>Discoba</taxon>
        <taxon>Euglenozoa</taxon>
        <taxon>Kinetoplastea</taxon>
        <taxon>Metakinetoplastina</taxon>
        <taxon>Trypanosomatida</taxon>
        <taxon>Trypanosomatidae</taxon>
        <taxon>Trypanosoma</taxon>
        <taxon>Schizotrypanum</taxon>
    </lineage>
</organism>
<feature type="compositionally biased region" description="Polar residues" evidence="1">
    <location>
        <begin position="168"/>
        <end position="177"/>
    </location>
</feature>
<feature type="compositionally biased region" description="Polar residues" evidence="1">
    <location>
        <begin position="126"/>
        <end position="138"/>
    </location>
</feature>
<reference evidence="2 3" key="1">
    <citation type="journal article" date="2012" name="BMC Genomics">
        <title>Comparative genomic analysis of human infective Trypanosoma cruzi lineages with the bat-restricted subspecies T. cruzi marinkellei.</title>
        <authorList>
            <person name="Franzen O."/>
            <person name="Talavera-Lopez C."/>
            <person name="Ochaya S."/>
            <person name="Butler C.E."/>
            <person name="Messenger L.A."/>
            <person name="Lewis M.D."/>
            <person name="Llewellyn M.S."/>
            <person name="Marinkelle C.J."/>
            <person name="Tyler K.M."/>
            <person name="Miles M.A."/>
            <person name="Andersson B."/>
        </authorList>
    </citation>
    <scope>NUCLEOTIDE SEQUENCE [LARGE SCALE GENOMIC DNA]</scope>
    <source>
        <strain evidence="2 3">B7</strain>
    </source>
</reference>
<accession>K2MMU0</accession>
<feature type="compositionally biased region" description="Basic and acidic residues" evidence="1">
    <location>
        <begin position="43"/>
        <end position="57"/>
    </location>
</feature>
<feature type="compositionally biased region" description="Polar residues" evidence="1">
    <location>
        <begin position="10"/>
        <end position="22"/>
    </location>
</feature>
<dbReference type="EMBL" id="AHKC01015746">
    <property type="protein sequence ID" value="EKF28450.1"/>
    <property type="molecule type" value="Genomic_DNA"/>
</dbReference>
<dbReference type="Proteomes" id="UP000007350">
    <property type="component" value="Unassembled WGS sequence"/>
</dbReference>